<feature type="region of interest" description="Disordered" evidence="1">
    <location>
        <begin position="139"/>
        <end position="160"/>
    </location>
</feature>
<accession>A0A9W7CP76</accession>
<evidence type="ECO:0000313" key="3">
    <source>
        <dbReference type="Proteomes" id="UP001165083"/>
    </source>
</evidence>
<feature type="compositionally biased region" description="Acidic residues" evidence="1">
    <location>
        <begin position="56"/>
        <end position="69"/>
    </location>
</feature>
<feature type="compositionally biased region" description="Basic and acidic residues" evidence="1">
    <location>
        <begin position="71"/>
        <end position="80"/>
    </location>
</feature>
<sequence>MYHFSSLRVTSKPVVHAAPNSAASGALGARFVAAENVPELEQLKEKSALSAAIEEVVEVEADENPETEEGNNSKEERDPGVSDEDWEELEHAKEAHAAHLKVLRRARDQTQLEEELRCAAAIQEKFRRICSCPVTSCPMPNSKANSRAKTYSEVGHSLTS</sequence>
<dbReference type="AlphaFoldDB" id="A0A9W7CP76"/>
<evidence type="ECO:0000256" key="1">
    <source>
        <dbReference type="SAM" id="MobiDB-lite"/>
    </source>
</evidence>
<feature type="region of interest" description="Disordered" evidence="1">
    <location>
        <begin position="56"/>
        <end position="89"/>
    </location>
</feature>
<protein>
    <submittedName>
        <fullName evidence="2">Unnamed protein product</fullName>
    </submittedName>
</protein>
<gene>
    <name evidence="2" type="ORF">Plil01_001493800</name>
</gene>
<keyword evidence="3" id="KW-1185">Reference proteome</keyword>
<comment type="caution">
    <text evidence="2">The sequence shown here is derived from an EMBL/GenBank/DDBJ whole genome shotgun (WGS) entry which is preliminary data.</text>
</comment>
<evidence type="ECO:0000313" key="2">
    <source>
        <dbReference type="EMBL" id="GMF35145.1"/>
    </source>
</evidence>
<name>A0A9W7CP76_9STRA</name>
<reference evidence="2" key="1">
    <citation type="submission" date="2023-04" db="EMBL/GenBank/DDBJ databases">
        <title>Phytophthora lilii NBRC 32176.</title>
        <authorList>
            <person name="Ichikawa N."/>
            <person name="Sato H."/>
            <person name="Tonouchi N."/>
        </authorList>
    </citation>
    <scope>NUCLEOTIDE SEQUENCE</scope>
    <source>
        <strain evidence="2">NBRC 32176</strain>
    </source>
</reference>
<organism evidence="2 3">
    <name type="scientific">Phytophthora lilii</name>
    <dbReference type="NCBI Taxonomy" id="2077276"/>
    <lineage>
        <taxon>Eukaryota</taxon>
        <taxon>Sar</taxon>
        <taxon>Stramenopiles</taxon>
        <taxon>Oomycota</taxon>
        <taxon>Peronosporomycetes</taxon>
        <taxon>Peronosporales</taxon>
        <taxon>Peronosporaceae</taxon>
        <taxon>Phytophthora</taxon>
    </lineage>
</organism>
<dbReference type="EMBL" id="BSXW01001252">
    <property type="protein sequence ID" value="GMF35145.1"/>
    <property type="molecule type" value="Genomic_DNA"/>
</dbReference>
<proteinExistence type="predicted"/>
<dbReference type="Proteomes" id="UP001165083">
    <property type="component" value="Unassembled WGS sequence"/>
</dbReference>
<feature type="compositionally biased region" description="Polar residues" evidence="1">
    <location>
        <begin position="139"/>
        <end position="149"/>
    </location>
</feature>